<name>A0ABN0WQ93_9ACTN</name>
<evidence type="ECO:0000256" key="5">
    <source>
        <dbReference type="ARBA" id="ARBA00023004"/>
    </source>
</evidence>
<feature type="region of interest" description="Disordered" evidence="7">
    <location>
        <begin position="1"/>
        <end position="50"/>
    </location>
</feature>
<sequence length="215" mass="22543">MIRAGPAAEPARPGPGHFPVPFDRRPSPGAESRCDGGRRPPHLREAHRRRAEGALMSLLRKIRETGRVAEDAPPRPAPAASAAARRLGGSVQVRCVDAGSCNGCEIEIAAAFGPVYDAERYGARLVASPRHADLALVTGPVTRNMAEPLRRTVAAMPRPRLVVAVGDCALNCGEFAGGHGVEGAVADVVPVDLKVEGCPPRPDRIVAALRAVTGR</sequence>
<protein>
    <recommendedName>
        <fullName evidence="8">NADH:ubiquinone oxidoreductase-like 20kDa subunit domain-containing protein</fullName>
    </recommendedName>
</protein>
<reference evidence="9 10" key="1">
    <citation type="journal article" date="2019" name="Int. J. Syst. Evol. Microbiol.">
        <title>The Global Catalogue of Microorganisms (GCM) 10K type strain sequencing project: providing services to taxonomists for standard genome sequencing and annotation.</title>
        <authorList>
            <consortium name="The Broad Institute Genomics Platform"/>
            <consortium name="The Broad Institute Genome Sequencing Center for Infectious Disease"/>
            <person name="Wu L."/>
            <person name="Ma J."/>
        </authorList>
    </citation>
    <scope>NUCLEOTIDE SEQUENCE [LARGE SCALE GENOMIC DNA]</scope>
    <source>
        <strain evidence="9 10">JCM 4565</strain>
    </source>
</reference>
<dbReference type="EMBL" id="BAAABW010000012">
    <property type="protein sequence ID" value="GAA0343998.1"/>
    <property type="molecule type" value="Genomic_DNA"/>
</dbReference>
<evidence type="ECO:0000256" key="6">
    <source>
        <dbReference type="ARBA" id="ARBA00023014"/>
    </source>
</evidence>
<dbReference type="SUPFAM" id="SSF56770">
    <property type="entry name" value="HydA/Nqo6-like"/>
    <property type="match status" value="1"/>
</dbReference>
<keyword evidence="6" id="KW-0411">Iron-sulfur</keyword>
<dbReference type="PANTHER" id="PTHR42989:SF1">
    <property type="entry name" value="FORMATE HYDROGENLYASE SUBUNIT 7-RELATED"/>
    <property type="match status" value="1"/>
</dbReference>
<dbReference type="InterPro" id="IPR006137">
    <property type="entry name" value="NADH_UbQ_OxRdtase-like_20kDa"/>
</dbReference>
<evidence type="ECO:0000256" key="1">
    <source>
        <dbReference type="ARBA" id="ARBA00001966"/>
    </source>
</evidence>
<dbReference type="PANTHER" id="PTHR42989">
    <property type="entry name" value="HYDROGENASE-4 COMPONENT I"/>
    <property type="match status" value="1"/>
</dbReference>
<evidence type="ECO:0000259" key="8">
    <source>
        <dbReference type="Pfam" id="PF01058"/>
    </source>
</evidence>
<keyword evidence="3" id="KW-0004">4Fe-4S</keyword>
<evidence type="ECO:0000256" key="7">
    <source>
        <dbReference type="SAM" id="MobiDB-lite"/>
    </source>
</evidence>
<dbReference type="Pfam" id="PF01058">
    <property type="entry name" value="Oxidored_q6"/>
    <property type="match status" value="1"/>
</dbReference>
<comment type="caution">
    <text evidence="9">The sequence shown here is derived from an EMBL/GenBank/DDBJ whole genome shotgun (WGS) entry which is preliminary data.</text>
</comment>
<accession>A0ABN0WQ93</accession>
<feature type="domain" description="NADH:ubiquinone oxidoreductase-like 20kDa subunit" evidence="8">
    <location>
        <begin position="101"/>
        <end position="211"/>
    </location>
</feature>
<evidence type="ECO:0000256" key="2">
    <source>
        <dbReference type="ARBA" id="ARBA00009173"/>
    </source>
</evidence>
<evidence type="ECO:0000256" key="3">
    <source>
        <dbReference type="ARBA" id="ARBA00022485"/>
    </source>
</evidence>
<gene>
    <name evidence="9" type="ORF">GCM10010319_20150</name>
</gene>
<feature type="compositionally biased region" description="Low complexity" evidence="7">
    <location>
        <begin position="1"/>
        <end position="11"/>
    </location>
</feature>
<comment type="similarity">
    <text evidence="2">Belongs to the complex I 20 kDa subunit family.</text>
</comment>
<keyword evidence="5" id="KW-0408">Iron</keyword>
<dbReference type="Gene3D" id="3.40.50.12280">
    <property type="match status" value="1"/>
</dbReference>
<comment type="cofactor">
    <cofactor evidence="1">
        <name>[4Fe-4S] cluster</name>
        <dbReference type="ChEBI" id="CHEBI:49883"/>
    </cofactor>
</comment>
<evidence type="ECO:0000313" key="9">
    <source>
        <dbReference type="EMBL" id="GAA0343998.1"/>
    </source>
</evidence>
<evidence type="ECO:0000256" key="4">
    <source>
        <dbReference type="ARBA" id="ARBA00022723"/>
    </source>
</evidence>
<dbReference type="InterPro" id="IPR052375">
    <property type="entry name" value="Complex_I_20kDa-like"/>
</dbReference>
<evidence type="ECO:0000313" key="10">
    <source>
        <dbReference type="Proteomes" id="UP001500063"/>
    </source>
</evidence>
<keyword evidence="4" id="KW-0479">Metal-binding</keyword>
<dbReference type="Proteomes" id="UP001500063">
    <property type="component" value="Unassembled WGS sequence"/>
</dbReference>
<feature type="compositionally biased region" description="Basic and acidic residues" evidence="7">
    <location>
        <begin position="22"/>
        <end position="44"/>
    </location>
</feature>
<proteinExistence type="inferred from homology"/>
<keyword evidence="10" id="KW-1185">Reference proteome</keyword>
<organism evidence="9 10">
    <name type="scientific">Streptomyces blastmyceticus</name>
    <dbReference type="NCBI Taxonomy" id="68180"/>
    <lineage>
        <taxon>Bacteria</taxon>
        <taxon>Bacillati</taxon>
        <taxon>Actinomycetota</taxon>
        <taxon>Actinomycetes</taxon>
        <taxon>Kitasatosporales</taxon>
        <taxon>Streptomycetaceae</taxon>
        <taxon>Streptomyces</taxon>
    </lineage>
</organism>